<accession>A0ABY4BWM2</accession>
<evidence type="ECO:0000259" key="4">
    <source>
        <dbReference type="PROSITE" id="PS50949"/>
    </source>
</evidence>
<dbReference type="SUPFAM" id="SSF46785">
    <property type="entry name" value="Winged helix' DNA-binding domain"/>
    <property type="match status" value="1"/>
</dbReference>
<feature type="domain" description="HTH gntR-type" evidence="4">
    <location>
        <begin position="10"/>
        <end position="78"/>
    </location>
</feature>
<keyword evidence="6" id="KW-1185">Reference proteome</keyword>
<evidence type="ECO:0000256" key="2">
    <source>
        <dbReference type="ARBA" id="ARBA00023125"/>
    </source>
</evidence>
<evidence type="ECO:0000313" key="5">
    <source>
        <dbReference type="EMBL" id="UOE43625.1"/>
    </source>
</evidence>
<dbReference type="EMBL" id="CP094528">
    <property type="protein sequence ID" value="UOE43625.1"/>
    <property type="molecule type" value="Genomic_DNA"/>
</dbReference>
<dbReference type="InterPro" id="IPR000524">
    <property type="entry name" value="Tscrpt_reg_HTH_GntR"/>
</dbReference>
<dbReference type="PANTHER" id="PTHR38445">
    <property type="entry name" value="HTH-TYPE TRANSCRIPTIONAL REPRESSOR YTRA"/>
    <property type="match status" value="1"/>
</dbReference>
<organism evidence="5 6">
    <name type="scientific">Agromyces larvae</name>
    <dbReference type="NCBI Taxonomy" id="2929802"/>
    <lineage>
        <taxon>Bacteria</taxon>
        <taxon>Bacillati</taxon>
        <taxon>Actinomycetota</taxon>
        <taxon>Actinomycetes</taxon>
        <taxon>Micrococcales</taxon>
        <taxon>Microbacteriaceae</taxon>
        <taxon>Agromyces</taxon>
    </lineage>
</organism>
<dbReference type="PANTHER" id="PTHR38445:SF9">
    <property type="entry name" value="HTH-TYPE TRANSCRIPTIONAL REPRESSOR YTRA"/>
    <property type="match status" value="1"/>
</dbReference>
<dbReference type="SMART" id="SM00345">
    <property type="entry name" value="HTH_GNTR"/>
    <property type="match status" value="1"/>
</dbReference>
<keyword evidence="2" id="KW-0238">DNA-binding</keyword>
<dbReference type="Gene3D" id="1.10.10.10">
    <property type="entry name" value="Winged helix-like DNA-binding domain superfamily/Winged helix DNA-binding domain"/>
    <property type="match status" value="1"/>
</dbReference>
<dbReference type="InterPro" id="IPR036390">
    <property type="entry name" value="WH_DNA-bd_sf"/>
</dbReference>
<dbReference type="InterPro" id="IPR036388">
    <property type="entry name" value="WH-like_DNA-bd_sf"/>
</dbReference>
<protein>
    <submittedName>
        <fullName evidence="5">GntR family transcriptional regulator</fullName>
    </submittedName>
</protein>
<sequence length="121" mass="12567">MITVDPSSSVPVSEQVRAGIAADVRAGELAPGERLPTVRALAADLGLAVNTVGKAYRELERDGVVQTLGRRGTFVAGDASDDAVEAQAQAAASAYAERIARLGLEASDAIALVRRALRPRD</sequence>
<name>A0ABY4BWM2_9MICO</name>
<proteinExistence type="predicted"/>
<dbReference type="PROSITE" id="PS50949">
    <property type="entry name" value="HTH_GNTR"/>
    <property type="match status" value="1"/>
</dbReference>
<dbReference type="Proteomes" id="UP000832097">
    <property type="component" value="Chromosome"/>
</dbReference>
<evidence type="ECO:0000313" key="6">
    <source>
        <dbReference type="Proteomes" id="UP000832097"/>
    </source>
</evidence>
<keyword evidence="3" id="KW-0804">Transcription</keyword>
<dbReference type="RefSeq" id="WP_243554765.1">
    <property type="nucleotide sequence ID" value="NZ_CP094528.1"/>
</dbReference>
<reference evidence="5 6" key="1">
    <citation type="submission" date="2022-03" db="EMBL/GenBank/DDBJ databases">
        <title>Mucilaginibacter sp. isolated from the gut of Protaetia brevitarsis seulensis larvae.</title>
        <authorList>
            <person name="Won M."/>
            <person name="Kim S.-J."/>
            <person name="Kwon S.-W."/>
        </authorList>
    </citation>
    <scope>NUCLEOTIDE SEQUENCE [LARGE SCALE GENOMIC DNA]</scope>
    <source>
        <strain evidence="5 6">CFWR-12</strain>
    </source>
</reference>
<keyword evidence="1" id="KW-0805">Transcription regulation</keyword>
<gene>
    <name evidence="5" type="ORF">MTO99_15820</name>
</gene>
<dbReference type="Pfam" id="PF00392">
    <property type="entry name" value="GntR"/>
    <property type="match status" value="1"/>
</dbReference>
<dbReference type="CDD" id="cd07377">
    <property type="entry name" value="WHTH_GntR"/>
    <property type="match status" value="1"/>
</dbReference>
<evidence type="ECO:0000256" key="1">
    <source>
        <dbReference type="ARBA" id="ARBA00023015"/>
    </source>
</evidence>
<evidence type="ECO:0000256" key="3">
    <source>
        <dbReference type="ARBA" id="ARBA00023163"/>
    </source>
</evidence>